<evidence type="ECO:0000313" key="2">
    <source>
        <dbReference type="Proteomes" id="UP001418222"/>
    </source>
</evidence>
<sequence length="114" mass="12627">MHIALGAINTTAPSHSFPLKMQTFLLGGINYLRRFRICLARGLELFVWGKCCRTADNQMAGGGVCSVCTRRVMENGEKRRDFNRSLPPPVPKALLLLPPPEHNAKLNQALLVSL</sequence>
<comment type="caution">
    <text evidence="1">The sequence shown here is derived from an EMBL/GenBank/DDBJ whole genome shotgun (WGS) entry which is preliminary data.</text>
</comment>
<proteinExistence type="predicted"/>
<gene>
    <name evidence="1" type="ORF">KSP39_PZI014809</name>
</gene>
<reference evidence="1 2" key="1">
    <citation type="journal article" date="2022" name="Nat. Plants">
        <title>Genomes of leafy and leafless Platanthera orchids illuminate the evolution of mycoheterotrophy.</title>
        <authorList>
            <person name="Li M.H."/>
            <person name="Liu K.W."/>
            <person name="Li Z."/>
            <person name="Lu H.C."/>
            <person name="Ye Q.L."/>
            <person name="Zhang D."/>
            <person name="Wang J.Y."/>
            <person name="Li Y.F."/>
            <person name="Zhong Z.M."/>
            <person name="Liu X."/>
            <person name="Yu X."/>
            <person name="Liu D.K."/>
            <person name="Tu X.D."/>
            <person name="Liu B."/>
            <person name="Hao Y."/>
            <person name="Liao X.Y."/>
            <person name="Jiang Y.T."/>
            <person name="Sun W.H."/>
            <person name="Chen J."/>
            <person name="Chen Y.Q."/>
            <person name="Ai Y."/>
            <person name="Zhai J.W."/>
            <person name="Wu S.S."/>
            <person name="Zhou Z."/>
            <person name="Hsiao Y.Y."/>
            <person name="Wu W.L."/>
            <person name="Chen Y.Y."/>
            <person name="Lin Y.F."/>
            <person name="Hsu J.L."/>
            <person name="Li C.Y."/>
            <person name="Wang Z.W."/>
            <person name="Zhao X."/>
            <person name="Zhong W.Y."/>
            <person name="Ma X.K."/>
            <person name="Ma L."/>
            <person name="Huang J."/>
            <person name="Chen G.Z."/>
            <person name="Huang M.Z."/>
            <person name="Huang L."/>
            <person name="Peng D.H."/>
            <person name="Luo Y.B."/>
            <person name="Zou S.Q."/>
            <person name="Chen S.P."/>
            <person name="Lan S."/>
            <person name="Tsai W.C."/>
            <person name="Van de Peer Y."/>
            <person name="Liu Z.J."/>
        </authorList>
    </citation>
    <scope>NUCLEOTIDE SEQUENCE [LARGE SCALE GENOMIC DNA]</scope>
    <source>
        <strain evidence="1">Lor287</strain>
    </source>
</reference>
<evidence type="ECO:0000313" key="1">
    <source>
        <dbReference type="EMBL" id="KAK8934105.1"/>
    </source>
</evidence>
<dbReference type="Proteomes" id="UP001418222">
    <property type="component" value="Unassembled WGS sequence"/>
</dbReference>
<name>A0AAP0B9G3_9ASPA</name>
<protein>
    <submittedName>
        <fullName evidence="1">Uncharacterized protein</fullName>
    </submittedName>
</protein>
<organism evidence="1 2">
    <name type="scientific">Platanthera zijinensis</name>
    <dbReference type="NCBI Taxonomy" id="2320716"/>
    <lineage>
        <taxon>Eukaryota</taxon>
        <taxon>Viridiplantae</taxon>
        <taxon>Streptophyta</taxon>
        <taxon>Embryophyta</taxon>
        <taxon>Tracheophyta</taxon>
        <taxon>Spermatophyta</taxon>
        <taxon>Magnoliopsida</taxon>
        <taxon>Liliopsida</taxon>
        <taxon>Asparagales</taxon>
        <taxon>Orchidaceae</taxon>
        <taxon>Orchidoideae</taxon>
        <taxon>Orchideae</taxon>
        <taxon>Orchidinae</taxon>
        <taxon>Platanthera</taxon>
    </lineage>
</organism>
<dbReference type="AlphaFoldDB" id="A0AAP0B9G3"/>
<dbReference type="EMBL" id="JBBWWQ010000012">
    <property type="protein sequence ID" value="KAK8934105.1"/>
    <property type="molecule type" value="Genomic_DNA"/>
</dbReference>
<keyword evidence="2" id="KW-1185">Reference proteome</keyword>
<accession>A0AAP0B9G3</accession>